<reference evidence="1 2" key="1">
    <citation type="submission" date="2018-08" db="EMBL/GenBank/DDBJ databases">
        <title>Chitinophaga sp. K20C18050901, a novel bacterium isolated from forest soil.</title>
        <authorList>
            <person name="Wang C."/>
        </authorList>
    </citation>
    <scope>NUCLEOTIDE SEQUENCE [LARGE SCALE GENOMIC DNA]</scope>
    <source>
        <strain evidence="1 2">K20C18050901</strain>
    </source>
</reference>
<accession>A0A3E1NKF0</accession>
<name>A0A3E1NKF0_9BACT</name>
<keyword evidence="2" id="KW-1185">Reference proteome</keyword>
<proteinExistence type="predicted"/>
<dbReference type="Proteomes" id="UP000261174">
    <property type="component" value="Unassembled WGS sequence"/>
</dbReference>
<gene>
    <name evidence="1" type="ORF">DXN04_34180</name>
</gene>
<comment type="caution">
    <text evidence="1">The sequence shown here is derived from an EMBL/GenBank/DDBJ whole genome shotgun (WGS) entry which is preliminary data.</text>
</comment>
<evidence type="ECO:0000313" key="1">
    <source>
        <dbReference type="EMBL" id="RFM28410.1"/>
    </source>
</evidence>
<protein>
    <submittedName>
        <fullName evidence="1">Uncharacterized protein</fullName>
    </submittedName>
</protein>
<organism evidence="1 2">
    <name type="scientific">Chitinophaga silvisoli</name>
    <dbReference type="NCBI Taxonomy" id="2291814"/>
    <lineage>
        <taxon>Bacteria</taxon>
        <taxon>Pseudomonadati</taxon>
        <taxon>Bacteroidota</taxon>
        <taxon>Chitinophagia</taxon>
        <taxon>Chitinophagales</taxon>
        <taxon>Chitinophagaceae</taxon>
        <taxon>Chitinophaga</taxon>
    </lineage>
</organism>
<dbReference type="AlphaFoldDB" id="A0A3E1NKF0"/>
<dbReference type="EMBL" id="QTJV01000042">
    <property type="protein sequence ID" value="RFM28410.1"/>
    <property type="molecule type" value="Genomic_DNA"/>
</dbReference>
<dbReference type="RefSeq" id="WP_116857905.1">
    <property type="nucleotide sequence ID" value="NZ_QTJV01000042.1"/>
</dbReference>
<sequence>MAKSNNFILKDSSGSLGKSLTITRKKSGMIQLGKHRGENTTPPSEKQLEIQNRFKNAIVYGKAVMNNPELKAQYHAAAKKDQSAYNVAVRDAFKAPEISSINTGLYTGEIGSKITVRAIDDFKVAGVRVKITNAVGVVVEQGDAVQQSNGLDWLYTATMVNGEVQGSRVAATAIDLPANETVLEVVM</sequence>
<dbReference type="OrthoDB" id="880927at2"/>
<evidence type="ECO:0000313" key="2">
    <source>
        <dbReference type="Proteomes" id="UP000261174"/>
    </source>
</evidence>